<dbReference type="InterPro" id="IPR017970">
    <property type="entry name" value="Homeobox_CS"/>
</dbReference>
<dbReference type="WBParaSite" id="GPLIN_000278300">
    <property type="protein sequence ID" value="GPLIN_000278300"/>
    <property type="gene ID" value="GPLIN_000278300"/>
</dbReference>
<dbReference type="CDD" id="cd00086">
    <property type="entry name" value="homeodomain"/>
    <property type="match status" value="1"/>
</dbReference>
<organism evidence="9 10">
    <name type="scientific">Globodera pallida</name>
    <name type="common">Potato cyst nematode worm</name>
    <name type="synonym">Heterodera pallida</name>
    <dbReference type="NCBI Taxonomy" id="36090"/>
    <lineage>
        <taxon>Eukaryota</taxon>
        <taxon>Metazoa</taxon>
        <taxon>Ecdysozoa</taxon>
        <taxon>Nematoda</taxon>
        <taxon>Chromadorea</taxon>
        <taxon>Rhabditida</taxon>
        <taxon>Tylenchina</taxon>
        <taxon>Tylenchomorpha</taxon>
        <taxon>Tylenchoidea</taxon>
        <taxon>Heteroderidae</taxon>
        <taxon>Heteroderinae</taxon>
        <taxon>Globodera</taxon>
    </lineage>
</organism>
<dbReference type="InterPro" id="IPR001356">
    <property type="entry name" value="HD"/>
</dbReference>
<dbReference type="AlphaFoldDB" id="A0A183BQ97"/>
<dbReference type="PANTHER" id="PTHR46643">
    <property type="entry name" value="HOMEOBOX PROTEIN GOOSECOID-RELATED"/>
    <property type="match status" value="1"/>
</dbReference>
<dbReference type="GO" id="GO:0000981">
    <property type="term" value="F:DNA-binding transcription factor activity, RNA polymerase II-specific"/>
    <property type="evidence" value="ECO:0007669"/>
    <property type="project" value="InterPro"/>
</dbReference>
<evidence type="ECO:0000256" key="4">
    <source>
        <dbReference type="ARBA" id="ARBA00023155"/>
    </source>
</evidence>
<keyword evidence="4 6" id="KW-0371">Homeobox</keyword>
<keyword evidence="3 6" id="KW-0238">DNA-binding</keyword>
<evidence type="ECO:0000256" key="7">
    <source>
        <dbReference type="RuleBase" id="RU000682"/>
    </source>
</evidence>
<reference evidence="9" key="1">
    <citation type="submission" date="2014-05" db="EMBL/GenBank/DDBJ databases">
        <title>The genome and life-stage specific transcriptomes of Globodera pallida elucidate key aspects of plant parasitism by a cyst nematode.</title>
        <authorList>
            <person name="Cotton J.A."/>
            <person name="Lilley C.J."/>
            <person name="Jones L.M."/>
            <person name="Kikuchi T."/>
            <person name="Reid A.J."/>
            <person name="Thorpe P."/>
            <person name="Tsai I.J."/>
            <person name="Beasley H."/>
            <person name="Blok V."/>
            <person name="Cock P.J.A."/>
            <person name="Van den Akker S.E."/>
            <person name="Holroyd N."/>
            <person name="Hunt M."/>
            <person name="Mantelin S."/>
            <person name="Naghra H."/>
            <person name="Pain A."/>
            <person name="Palomares-Rius J.E."/>
            <person name="Zarowiecki M."/>
            <person name="Berriman M."/>
            <person name="Jones J.T."/>
            <person name="Urwin P.E."/>
        </authorList>
    </citation>
    <scope>NUCLEOTIDE SEQUENCE [LARGE SCALE GENOMIC DNA]</scope>
    <source>
        <strain evidence="9">Lindley</strain>
    </source>
</reference>
<sequence length="119" mass="14135">MRAQSALGLCFGNYAMNLWLHEGTSDFGRLLEDLIDSSVFKFNYTHQLQNQQQQQQRRHRTIFSGEQLQMLETAFRLTPYPDVSMREQLAERCALRVERVEVWFKNRRAKARKRAKEAL</sequence>
<evidence type="ECO:0000259" key="8">
    <source>
        <dbReference type="PROSITE" id="PS50071"/>
    </source>
</evidence>
<dbReference type="GO" id="GO:0005634">
    <property type="term" value="C:nucleus"/>
    <property type="evidence" value="ECO:0007669"/>
    <property type="project" value="UniProtKB-SubCell"/>
</dbReference>
<dbReference type="PROSITE" id="PS50071">
    <property type="entry name" value="HOMEOBOX_2"/>
    <property type="match status" value="1"/>
</dbReference>
<dbReference type="GO" id="GO:0000978">
    <property type="term" value="F:RNA polymerase II cis-regulatory region sequence-specific DNA binding"/>
    <property type="evidence" value="ECO:0007669"/>
    <property type="project" value="TreeGrafter"/>
</dbReference>
<dbReference type="InterPro" id="IPR051440">
    <property type="entry name" value="Goosecoid-like_HB"/>
</dbReference>
<dbReference type="PANTHER" id="PTHR46643:SF1">
    <property type="entry name" value="HOMEOBOX PROTEIN GOOSECOID-2"/>
    <property type="match status" value="1"/>
</dbReference>
<evidence type="ECO:0000313" key="9">
    <source>
        <dbReference type="Proteomes" id="UP000050741"/>
    </source>
</evidence>
<proteinExistence type="inferred from homology"/>
<dbReference type="Gene3D" id="1.10.10.60">
    <property type="entry name" value="Homeodomain-like"/>
    <property type="match status" value="1"/>
</dbReference>
<evidence type="ECO:0000256" key="5">
    <source>
        <dbReference type="ARBA" id="ARBA00023242"/>
    </source>
</evidence>
<protein>
    <submittedName>
        <fullName evidence="10">Homeobox domain-containing protein</fullName>
    </submittedName>
</protein>
<evidence type="ECO:0000256" key="2">
    <source>
        <dbReference type="ARBA" id="ARBA00006503"/>
    </source>
</evidence>
<feature type="DNA-binding region" description="Homeobox" evidence="6">
    <location>
        <begin position="56"/>
        <end position="115"/>
    </location>
</feature>
<dbReference type="InterPro" id="IPR009057">
    <property type="entry name" value="Homeodomain-like_sf"/>
</dbReference>
<evidence type="ECO:0000256" key="1">
    <source>
        <dbReference type="ARBA" id="ARBA00004123"/>
    </source>
</evidence>
<keyword evidence="5 6" id="KW-0539">Nucleus</keyword>
<dbReference type="SUPFAM" id="SSF46689">
    <property type="entry name" value="Homeodomain-like"/>
    <property type="match status" value="1"/>
</dbReference>
<dbReference type="Pfam" id="PF00046">
    <property type="entry name" value="Homeodomain"/>
    <property type="match status" value="1"/>
</dbReference>
<evidence type="ECO:0000313" key="10">
    <source>
        <dbReference type="WBParaSite" id="GPLIN_000278300"/>
    </source>
</evidence>
<evidence type="ECO:0000256" key="6">
    <source>
        <dbReference type="PROSITE-ProRule" id="PRU00108"/>
    </source>
</evidence>
<name>A0A183BQ97_GLOPA</name>
<dbReference type="PROSITE" id="PS00027">
    <property type="entry name" value="HOMEOBOX_1"/>
    <property type="match status" value="1"/>
</dbReference>
<dbReference type="Proteomes" id="UP000050741">
    <property type="component" value="Unassembled WGS sequence"/>
</dbReference>
<comment type="subcellular location">
    <subcellularLocation>
        <location evidence="1 6 7">Nucleus</location>
    </subcellularLocation>
</comment>
<comment type="similarity">
    <text evidence="2">Belongs to the paired homeobox family. Bicoid subfamily.</text>
</comment>
<evidence type="ECO:0000256" key="3">
    <source>
        <dbReference type="ARBA" id="ARBA00023125"/>
    </source>
</evidence>
<keyword evidence="9" id="KW-1185">Reference proteome</keyword>
<reference evidence="10" key="2">
    <citation type="submission" date="2016-06" db="UniProtKB">
        <authorList>
            <consortium name="WormBaseParasite"/>
        </authorList>
    </citation>
    <scope>IDENTIFICATION</scope>
</reference>
<feature type="domain" description="Homeobox" evidence="8">
    <location>
        <begin position="54"/>
        <end position="114"/>
    </location>
</feature>
<dbReference type="SMART" id="SM00389">
    <property type="entry name" value="HOX"/>
    <property type="match status" value="1"/>
</dbReference>
<accession>A0A183BQ97</accession>